<proteinExistence type="predicted"/>
<evidence type="ECO:0000259" key="1">
    <source>
        <dbReference type="PROSITE" id="PS51725"/>
    </source>
</evidence>
<accession>A0A1D8AEL4</accession>
<sequence length="95" mass="10909">MPQIPRIVRFTTRRESHAELGERLKALVTETRKEPGCIRYDLFADEAGRWTVIEVWRDMAASDSHLAQPLVVELMPLLEGFLTEPPHIEELEVVA</sequence>
<dbReference type="PANTHER" id="PTHR33336">
    <property type="entry name" value="QUINOL MONOOXYGENASE YGIN-RELATED"/>
    <property type="match status" value="1"/>
</dbReference>
<gene>
    <name evidence="2" type="ORF">BES08_27290</name>
</gene>
<keyword evidence="2" id="KW-0614">Plasmid</keyword>
<dbReference type="EMBL" id="CP017077">
    <property type="protein sequence ID" value="AOR80552.1"/>
    <property type="molecule type" value="Genomic_DNA"/>
</dbReference>
<dbReference type="PANTHER" id="PTHR33336:SF15">
    <property type="entry name" value="ABM DOMAIN-CONTAINING PROTEIN"/>
    <property type="match status" value="1"/>
</dbReference>
<geneLocation type="plasmid" evidence="2 3">
    <name>pSA2</name>
</geneLocation>
<dbReference type="PROSITE" id="PS51725">
    <property type="entry name" value="ABM"/>
    <property type="match status" value="1"/>
</dbReference>
<dbReference type="InterPro" id="IPR050744">
    <property type="entry name" value="AI-2_Isomerase_LsrG"/>
</dbReference>
<organism evidence="2 3">
    <name type="scientific">Novosphingobium resinovorum</name>
    <dbReference type="NCBI Taxonomy" id="158500"/>
    <lineage>
        <taxon>Bacteria</taxon>
        <taxon>Pseudomonadati</taxon>
        <taxon>Pseudomonadota</taxon>
        <taxon>Alphaproteobacteria</taxon>
        <taxon>Sphingomonadales</taxon>
        <taxon>Sphingomonadaceae</taxon>
        <taxon>Novosphingobium</taxon>
    </lineage>
</organism>
<dbReference type="InterPro" id="IPR011008">
    <property type="entry name" value="Dimeric_a/b-barrel"/>
</dbReference>
<dbReference type="GO" id="GO:0003824">
    <property type="term" value="F:catalytic activity"/>
    <property type="evidence" value="ECO:0007669"/>
    <property type="project" value="TreeGrafter"/>
</dbReference>
<dbReference type="Pfam" id="PF03992">
    <property type="entry name" value="ABM"/>
    <property type="match status" value="1"/>
</dbReference>
<dbReference type="RefSeq" id="WP_069709939.1">
    <property type="nucleotide sequence ID" value="NZ_CP017077.1"/>
</dbReference>
<reference evidence="3" key="1">
    <citation type="journal article" date="2017" name="J. Biotechnol.">
        <title>Complete genome sequence of Novosphingobium resinovorum SA1, a versatile xenobiotic-degrading bacterium capable of utilizing sulfanilic acid.</title>
        <authorList>
            <person name="Hegedus B."/>
            <person name="Kos P.B."/>
            <person name="Balint B."/>
            <person name="Maroti G."/>
            <person name="Gan H.M."/>
            <person name="Perei K."/>
            <person name="Rakhely G."/>
        </authorList>
    </citation>
    <scope>NUCLEOTIDE SEQUENCE [LARGE SCALE GENOMIC DNA]</scope>
    <source>
        <strain evidence="3">SA1</strain>
    </source>
</reference>
<dbReference type="Gene3D" id="3.30.70.100">
    <property type="match status" value="1"/>
</dbReference>
<keyword evidence="3" id="KW-1185">Reference proteome</keyword>
<protein>
    <recommendedName>
        <fullName evidence="1">ABM domain-containing protein</fullName>
    </recommendedName>
</protein>
<dbReference type="KEGG" id="nre:BES08_27290"/>
<evidence type="ECO:0000313" key="3">
    <source>
        <dbReference type="Proteomes" id="UP000094626"/>
    </source>
</evidence>
<evidence type="ECO:0000313" key="2">
    <source>
        <dbReference type="EMBL" id="AOR80552.1"/>
    </source>
</evidence>
<dbReference type="AlphaFoldDB" id="A0A1D8AEL4"/>
<dbReference type="InterPro" id="IPR007138">
    <property type="entry name" value="ABM_dom"/>
</dbReference>
<name>A0A1D8AEL4_9SPHN</name>
<dbReference type="Proteomes" id="UP000094626">
    <property type="component" value="Plasmid pSA2"/>
</dbReference>
<dbReference type="SUPFAM" id="SSF54909">
    <property type="entry name" value="Dimeric alpha+beta barrel"/>
    <property type="match status" value="1"/>
</dbReference>
<feature type="domain" description="ABM" evidence="1">
    <location>
        <begin position="4"/>
        <end position="91"/>
    </location>
</feature>